<comment type="caution">
    <text evidence="5">The sequence shown here is derived from an EMBL/GenBank/DDBJ whole genome shotgun (WGS) entry which is preliminary data.</text>
</comment>
<protein>
    <submittedName>
        <fullName evidence="5">Cytochrome p450</fullName>
    </submittedName>
</protein>
<sequence length="455" mass="51348">MRTPGPADIFISWMKQWPEAPFVRYLSIGNSETLMVNSMAAFKEVQQARAYSFRKSQIAARMFSPITGHGLMFSEGEERKKQRNQLARAFSNQNTRKILPVFQHKANQLCSAISQDLGGEGIKVVDSTLLPLTPSSDTKLTIPQVEHFIRKATLDVFVIGSIGCDLESIYIPEAHFYDVYERIIRQPPSGHIITFIDGHVPLRSWLPLPSNKRWLKDIALIRTMLLTCVENRRHEMMAEKKLGLNTSKTERRDLLTFILEDCQFDATQTNWTDLELLEYMLNFIAGGHETTGSTIMWIAHVLATKPNVQRRLKLEVLANPPVAYTGIFLPREAAEDVTVCGVFIPKGTQVTLCPAVAHFNPSVWGNTAEVFDPDRWADGRAPKDSYAMEAFLQGPAGCIAKNMALLNIKSVIFTLVRNFTFSPRPGWDGALELANPNFSLRPKESLRITVERELR</sequence>
<dbReference type="PANTHER" id="PTHR24305">
    <property type="entry name" value="CYTOCHROME P450"/>
    <property type="match status" value="1"/>
</dbReference>
<dbReference type="Proteomes" id="UP000076584">
    <property type="component" value="Unassembled WGS sequence"/>
</dbReference>
<keyword evidence="2" id="KW-0349">Heme</keyword>
<gene>
    <name evidence="5" type="ORF">CI238_07943</name>
</gene>
<keyword evidence="6" id="KW-1185">Reference proteome</keyword>
<dbReference type="InterPro" id="IPR050121">
    <property type="entry name" value="Cytochrome_P450_monoxygenase"/>
</dbReference>
<dbReference type="EMBL" id="LFIW01001626">
    <property type="protein sequence ID" value="KZL81539.1"/>
    <property type="molecule type" value="Genomic_DNA"/>
</dbReference>
<dbReference type="InterPro" id="IPR036396">
    <property type="entry name" value="Cyt_P450_sf"/>
</dbReference>
<dbReference type="STRING" id="1573173.A0A161XWN0"/>
<organism evidence="5 6">
    <name type="scientific">Colletotrichum incanum</name>
    <name type="common">Soybean anthracnose fungus</name>
    <dbReference type="NCBI Taxonomy" id="1573173"/>
    <lineage>
        <taxon>Eukaryota</taxon>
        <taxon>Fungi</taxon>
        <taxon>Dikarya</taxon>
        <taxon>Ascomycota</taxon>
        <taxon>Pezizomycotina</taxon>
        <taxon>Sordariomycetes</taxon>
        <taxon>Hypocreomycetidae</taxon>
        <taxon>Glomerellales</taxon>
        <taxon>Glomerellaceae</taxon>
        <taxon>Colletotrichum</taxon>
        <taxon>Colletotrichum spaethianum species complex</taxon>
    </lineage>
</organism>
<dbReference type="Pfam" id="PF00067">
    <property type="entry name" value="p450"/>
    <property type="match status" value="3"/>
</dbReference>
<dbReference type="PANTHER" id="PTHR24305:SF166">
    <property type="entry name" value="CYTOCHROME P450 12A4, MITOCHONDRIAL-RELATED"/>
    <property type="match status" value="1"/>
</dbReference>
<name>A0A161XWN0_COLIC</name>
<dbReference type="GO" id="GO:0020037">
    <property type="term" value="F:heme binding"/>
    <property type="evidence" value="ECO:0007669"/>
    <property type="project" value="InterPro"/>
</dbReference>
<evidence type="ECO:0000256" key="3">
    <source>
        <dbReference type="ARBA" id="ARBA00022723"/>
    </source>
</evidence>
<dbReference type="GO" id="GO:0004497">
    <property type="term" value="F:monooxygenase activity"/>
    <property type="evidence" value="ECO:0007669"/>
    <property type="project" value="InterPro"/>
</dbReference>
<keyword evidence="3" id="KW-0479">Metal-binding</keyword>
<dbReference type="AlphaFoldDB" id="A0A161XWN0"/>
<keyword evidence="4" id="KW-0408">Iron</keyword>
<accession>A0A161XWN0</accession>
<dbReference type="SUPFAM" id="SSF48264">
    <property type="entry name" value="Cytochrome P450"/>
    <property type="match status" value="1"/>
</dbReference>
<evidence type="ECO:0000313" key="5">
    <source>
        <dbReference type="EMBL" id="KZL81539.1"/>
    </source>
</evidence>
<evidence type="ECO:0000256" key="4">
    <source>
        <dbReference type="ARBA" id="ARBA00023004"/>
    </source>
</evidence>
<dbReference type="GO" id="GO:0016705">
    <property type="term" value="F:oxidoreductase activity, acting on paired donors, with incorporation or reduction of molecular oxygen"/>
    <property type="evidence" value="ECO:0007669"/>
    <property type="project" value="InterPro"/>
</dbReference>
<comment type="similarity">
    <text evidence="1">Belongs to the cytochrome P450 family.</text>
</comment>
<reference evidence="5 6" key="1">
    <citation type="submission" date="2015-06" db="EMBL/GenBank/DDBJ databases">
        <title>Survival trade-offs in plant roots during colonization by closely related pathogenic and mutualistic fungi.</title>
        <authorList>
            <person name="Hacquard S."/>
            <person name="Kracher B."/>
            <person name="Hiruma K."/>
            <person name="Weinman A."/>
            <person name="Muench P."/>
            <person name="Garrido Oter R."/>
            <person name="Ver Loren van Themaat E."/>
            <person name="Dallerey J.-F."/>
            <person name="Damm U."/>
            <person name="Henrissat B."/>
            <person name="Lespinet O."/>
            <person name="Thon M."/>
            <person name="Kemen E."/>
            <person name="McHardy A.C."/>
            <person name="Schulze-Lefert P."/>
            <person name="O'Connell R.J."/>
        </authorList>
    </citation>
    <scope>NUCLEOTIDE SEQUENCE [LARGE SCALE GENOMIC DNA]</scope>
    <source>
        <strain evidence="5 6">MAFF 238704</strain>
    </source>
</reference>
<evidence type="ECO:0000256" key="2">
    <source>
        <dbReference type="ARBA" id="ARBA00022617"/>
    </source>
</evidence>
<proteinExistence type="inferred from homology"/>
<evidence type="ECO:0000313" key="6">
    <source>
        <dbReference type="Proteomes" id="UP000076584"/>
    </source>
</evidence>
<dbReference type="InterPro" id="IPR001128">
    <property type="entry name" value="Cyt_P450"/>
</dbReference>
<dbReference type="Gene3D" id="1.10.630.10">
    <property type="entry name" value="Cytochrome P450"/>
    <property type="match status" value="1"/>
</dbReference>
<evidence type="ECO:0000256" key="1">
    <source>
        <dbReference type="ARBA" id="ARBA00010617"/>
    </source>
</evidence>
<dbReference type="GO" id="GO:0005506">
    <property type="term" value="F:iron ion binding"/>
    <property type="evidence" value="ECO:0007669"/>
    <property type="project" value="InterPro"/>
</dbReference>